<dbReference type="PANTHER" id="PTHR44757:SF2">
    <property type="entry name" value="BIOFILM ARCHITECTURE MAINTENANCE PROTEIN MBAA"/>
    <property type="match status" value="1"/>
</dbReference>
<dbReference type="PATRIC" id="fig|28092.6.peg.5099"/>
<feature type="domain" description="GGDEF" evidence="1">
    <location>
        <begin position="156"/>
        <end position="323"/>
    </location>
</feature>
<accession>A0A0F5JVJ8</accession>
<keyword evidence="3" id="KW-1185">Reference proteome</keyword>
<dbReference type="InterPro" id="IPR029787">
    <property type="entry name" value="Nucleotide_cyclase"/>
</dbReference>
<dbReference type="Gene3D" id="1.25.40.10">
    <property type="entry name" value="Tetratricopeptide repeat domain"/>
    <property type="match status" value="1"/>
</dbReference>
<dbReference type="EMBL" id="LAQU01000034">
    <property type="protein sequence ID" value="KKB61690.1"/>
    <property type="molecule type" value="Genomic_DNA"/>
</dbReference>
<protein>
    <recommendedName>
        <fullName evidence="1">GGDEF domain-containing protein</fullName>
    </recommendedName>
</protein>
<proteinExistence type="predicted"/>
<dbReference type="Proteomes" id="UP000033618">
    <property type="component" value="Unassembled WGS sequence"/>
</dbReference>
<comment type="caution">
    <text evidence="2">The sequence shown here is derived from an EMBL/GenBank/DDBJ whole genome shotgun (WGS) entry which is preliminary data.</text>
</comment>
<dbReference type="RefSeq" id="WP_046153956.1">
    <property type="nucleotide sequence ID" value="NZ_CADFGU010000009.1"/>
</dbReference>
<dbReference type="InterPro" id="IPR052155">
    <property type="entry name" value="Biofilm_reg_signaling"/>
</dbReference>
<dbReference type="NCBIfam" id="TIGR00254">
    <property type="entry name" value="GGDEF"/>
    <property type="match status" value="1"/>
</dbReference>
<dbReference type="SMART" id="SM00267">
    <property type="entry name" value="GGDEF"/>
    <property type="match status" value="1"/>
</dbReference>
<sequence length="768" mass="85159">MVNKEQLRVLGKALRRDLDVGQVELDLFFDDGEQWRAMSSADYDAPDSVRLPNEQVVQGTHRVAPNSGALWFDIAGLRAAASIRFATEPDVETVRLCTARIGTILQHAINAYHVSHNPLTDLLARDSFRSILRDKVDQIKHYLNNGKIAQEGGKSQILAVMSLDVDRFKQVNDNFGHLYGDQVLKTFARRLDQVARAIMAEHDDVDIRVAHPSGEEYLVLIEGAVEASMIREMAERFCFRIEDEPLPSEAEWSALISQQPEIEEIEFPLASERHLTTSAGVAIYTPNHSNSADAEVLALLDNADTALSRSKARGRNMVTVFDEIIHNCGRVLEYDGQTGVTAIDIGSKVGVAVGQEFVVYPETYSGKVPFVTDDGRTRKVVGHYPKRELVRVVVFNVQNEIAFALPADHTRLVPVPVGAHLEAVPLGSISHLIRLSSDQGFPGTVFDNAATQGSEELNTAVFNALRRNEMPAAAVFRFKNAATFTKKFGTGAFNRNLAKLYSDLNRIFPDVTVGVLDQTSICVAGGEVSITPGVLRKALVACAALDDLELICGYFFADDATVGVGLKDVDPRYAVDFAQYAASDYGLERVDRMDRAKINLIPFNLPRARELLKALYAVRASQGIVDYERFREANFVHHTLDNLGGVCYSKQNRIDKAADCYESAIRKSLRDVVYRGNLGIVCYRSGQHERALKWMNDMSDEQVQELRRTYPYGFVFYAMHLVQAMRLGMPAFRANRLGTIGPDALNLPDIAKFANGQKQLSDAIALLT</sequence>
<dbReference type="STRING" id="28092.WM40_21670"/>
<evidence type="ECO:0000313" key="3">
    <source>
        <dbReference type="Proteomes" id="UP000033618"/>
    </source>
</evidence>
<dbReference type="Gene3D" id="3.30.70.270">
    <property type="match status" value="1"/>
</dbReference>
<dbReference type="InterPro" id="IPR043128">
    <property type="entry name" value="Rev_trsase/Diguanyl_cyclase"/>
</dbReference>
<dbReference type="CDD" id="cd01949">
    <property type="entry name" value="GGDEF"/>
    <property type="match status" value="1"/>
</dbReference>
<dbReference type="InterPro" id="IPR011990">
    <property type="entry name" value="TPR-like_helical_dom_sf"/>
</dbReference>
<evidence type="ECO:0000259" key="1">
    <source>
        <dbReference type="PROSITE" id="PS50887"/>
    </source>
</evidence>
<dbReference type="SUPFAM" id="SSF48452">
    <property type="entry name" value="TPR-like"/>
    <property type="match status" value="1"/>
</dbReference>
<dbReference type="PROSITE" id="PS50887">
    <property type="entry name" value="GGDEF"/>
    <property type="match status" value="1"/>
</dbReference>
<evidence type="ECO:0000313" key="2">
    <source>
        <dbReference type="EMBL" id="KKB61690.1"/>
    </source>
</evidence>
<dbReference type="SUPFAM" id="SSF55073">
    <property type="entry name" value="Nucleotide cyclase"/>
    <property type="match status" value="1"/>
</dbReference>
<gene>
    <name evidence="2" type="ORF">WM40_21670</name>
</gene>
<name>A0A0F5JVJ8_9BURK</name>
<reference evidence="2 3" key="1">
    <citation type="submission" date="2015-03" db="EMBL/GenBank/DDBJ databases">
        <title>Draft Genome Sequence of Burkholderia andropogonis type strain ICMP2807, isolated from Sorghum bicolor.</title>
        <authorList>
            <person name="Lopes-Santos L."/>
            <person name="Castro D.B."/>
            <person name="Ottoboni L.M."/>
            <person name="Park D."/>
            <person name="Weirc B.S."/>
            <person name="Destefano S.A."/>
        </authorList>
    </citation>
    <scope>NUCLEOTIDE SEQUENCE [LARGE SCALE GENOMIC DNA]</scope>
    <source>
        <strain evidence="2 3">ICMP2807</strain>
    </source>
</reference>
<dbReference type="InterPro" id="IPR000160">
    <property type="entry name" value="GGDEF_dom"/>
</dbReference>
<dbReference type="OrthoDB" id="9157485at2"/>
<organism evidence="2 3">
    <name type="scientific">Robbsia andropogonis</name>
    <dbReference type="NCBI Taxonomy" id="28092"/>
    <lineage>
        <taxon>Bacteria</taxon>
        <taxon>Pseudomonadati</taxon>
        <taxon>Pseudomonadota</taxon>
        <taxon>Betaproteobacteria</taxon>
        <taxon>Burkholderiales</taxon>
        <taxon>Burkholderiaceae</taxon>
        <taxon>Robbsia</taxon>
    </lineage>
</organism>
<dbReference type="AlphaFoldDB" id="A0A0F5JVJ8"/>
<dbReference type="PANTHER" id="PTHR44757">
    <property type="entry name" value="DIGUANYLATE CYCLASE DGCP"/>
    <property type="match status" value="1"/>
</dbReference>
<dbReference type="Pfam" id="PF00990">
    <property type="entry name" value="GGDEF"/>
    <property type="match status" value="1"/>
</dbReference>